<dbReference type="EMBL" id="DTGT01000220">
    <property type="protein sequence ID" value="HGH61046.1"/>
    <property type="molecule type" value="Genomic_DNA"/>
</dbReference>
<dbReference type="InterPro" id="IPR018392">
    <property type="entry name" value="LysM"/>
</dbReference>
<dbReference type="Pfam" id="PF01551">
    <property type="entry name" value="Peptidase_M23"/>
    <property type="match status" value="1"/>
</dbReference>
<protein>
    <submittedName>
        <fullName evidence="3">LysM peptidoglycan-binding domain-containing protein</fullName>
    </submittedName>
</protein>
<dbReference type="SUPFAM" id="SSF51261">
    <property type="entry name" value="Duplicated hybrid motif"/>
    <property type="match status" value="1"/>
</dbReference>
<dbReference type="CDD" id="cd00118">
    <property type="entry name" value="LysM"/>
    <property type="match status" value="1"/>
</dbReference>
<name>A0A7C4ARS0_9BACT</name>
<dbReference type="Pfam" id="PF01476">
    <property type="entry name" value="LysM"/>
    <property type="match status" value="1"/>
</dbReference>
<dbReference type="InterPro" id="IPR036779">
    <property type="entry name" value="LysM_dom_sf"/>
</dbReference>
<dbReference type="CDD" id="cd12797">
    <property type="entry name" value="M23_peptidase"/>
    <property type="match status" value="1"/>
</dbReference>
<evidence type="ECO:0000256" key="1">
    <source>
        <dbReference type="SAM" id="MobiDB-lite"/>
    </source>
</evidence>
<dbReference type="GO" id="GO:0004222">
    <property type="term" value="F:metalloendopeptidase activity"/>
    <property type="evidence" value="ECO:0007669"/>
    <property type="project" value="TreeGrafter"/>
</dbReference>
<dbReference type="PROSITE" id="PS51257">
    <property type="entry name" value="PROKAR_LIPOPROTEIN"/>
    <property type="match status" value="1"/>
</dbReference>
<comment type="caution">
    <text evidence="3">The sequence shown here is derived from an EMBL/GenBank/DDBJ whole genome shotgun (WGS) entry which is preliminary data.</text>
</comment>
<accession>A0A7C4ARS0</accession>
<sequence length="308" mass="33186">MNPGLKYLAILIIPLAASCSSTNGLLKRSVALEQHSKPRPAPSETVSHASEAEDGAFHIVGQGETLEHICDVYGLDIGKVAKMNKIMPPYKLKVGETIFLPATALLKDSSSDGQKAAGRFDKPAGSTGRRVMTSGLGGALMGKRDPAVPTLKFPVPHGVLSSPFGYRWGRFHKGLDIAAPLGSPVLACADGRVLFTGSRKGFRRYGNTVLLDHGRGVYTYYAHLNDIVVKKNQKVKRGQRIATVGNTGRSTGPHLHLEVRVVNTMYNPLAYFSPSELTGSMIAKRFTESPMGPVRAQWAIPDLLTANQ</sequence>
<evidence type="ECO:0000259" key="2">
    <source>
        <dbReference type="PROSITE" id="PS51782"/>
    </source>
</evidence>
<feature type="region of interest" description="Disordered" evidence="1">
    <location>
        <begin position="110"/>
        <end position="129"/>
    </location>
</feature>
<dbReference type="PANTHER" id="PTHR21666">
    <property type="entry name" value="PEPTIDASE-RELATED"/>
    <property type="match status" value="1"/>
</dbReference>
<dbReference type="InterPro" id="IPR050570">
    <property type="entry name" value="Cell_wall_metabolism_enzyme"/>
</dbReference>
<feature type="domain" description="LysM" evidence="2">
    <location>
        <begin position="56"/>
        <end position="100"/>
    </location>
</feature>
<dbReference type="Gene3D" id="3.10.350.10">
    <property type="entry name" value="LysM domain"/>
    <property type="match status" value="1"/>
</dbReference>
<dbReference type="SUPFAM" id="SSF54106">
    <property type="entry name" value="LysM domain"/>
    <property type="match status" value="1"/>
</dbReference>
<dbReference type="Gene3D" id="2.70.70.10">
    <property type="entry name" value="Glucose Permease (Domain IIA)"/>
    <property type="match status" value="1"/>
</dbReference>
<organism evidence="3">
    <name type="scientific">Desulfomonile tiedjei</name>
    <dbReference type="NCBI Taxonomy" id="2358"/>
    <lineage>
        <taxon>Bacteria</taxon>
        <taxon>Pseudomonadati</taxon>
        <taxon>Thermodesulfobacteriota</taxon>
        <taxon>Desulfomonilia</taxon>
        <taxon>Desulfomonilales</taxon>
        <taxon>Desulfomonilaceae</taxon>
        <taxon>Desulfomonile</taxon>
    </lineage>
</organism>
<gene>
    <name evidence="3" type="ORF">ENV54_07095</name>
</gene>
<dbReference type="PROSITE" id="PS51782">
    <property type="entry name" value="LYSM"/>
    <property type="match status" value="1"/>
</dbReference>
<reference evidence="3" key="1">
    <citation type="journal article" date="2020" name="mSystems">
        <title>Genome- and Community-Level Interaction Insights into Carbon Utilization and Element Cycling Functions of Hydrothermarchaeota in Hydrothermal Sediment.</title>
        <authorList>
            <person name="Zhou Z."/>
            <person name="Liu Y."/>
            <person name="Xu W."/>
            <person name="Pan J."/>
            <person name="Luo Z.H."/>
            <person name="Li M."/>
        </authorList>
    </citation>
    <scope>NUCLEOTIDE SEQUENCE [LARGE SCALE GENOMIC DNA]</scope>
    <source>
        <strain evidence="3">SpSt-769</strain>
    </source>
</reference>
<evidence type="ECO:0000313" key="3">
    <source>
        <dbReference type="EMBL" id="HGH61046.1"/>
    </source>
</evidence>
<proteinExistence type="predicted"/>
<dbReference type="SMART" id="SM00257">
    <property type="entry name" value="LysM"/>
    <property type="match status" value="1"/>
</dbReference>
<dbReference type="InterPro" id="IPR011055">
    <property type="entry name" value="Dup_hybrid_motif"/>
</dbReference>
<dbReference type="InterPro" id="IPR016047">
    <property type="entry name" value="M23ase_b-sheet_dom"/>
</dbReference>
<dbReference type="AlphaFoldDB" id="A0A7C4ARS0"/>
<dbReference type="PANTHER" id="PTHR21666:SF270">
    <property type="entry name" value="MUREIN HYDROLASE ACTIVATOR ENVC"/>
    <property type="match status" value="1"/>
</dbReference>